<dbReference type="EMBL" id="CM046116">
    <property type="protein sequence ID" value="KAI8421510.1"/>
    <property type="molecule type" value="Genomic_DNA"/>
</dbReference>
<proteinExistence type="predicted"/>
<name>A0ACC0JBM1_CHOFU</name>
<evidence type="ECO:0000313" key="2">
    <source>
        <dbReference type="Proteomes" id="UP001064048"/>
    </source>
</evidence>
<sequence>MEQEQRKYNRIIYSSSEDTDQNSDNKNQHNSDPEPRDADPVSVDKNEDAKNDSDQEPIPVPELDPEILTALGEVTEETPKGMNKEAKEKLVKEYPVPENCTLLQAPKLNPEISAAVPEGTRTRDKRVEAVQQQLGQGIAALNKGLELLLDDGKDRLQAIKYLSDSCRLLCDLHFIETEARKKFVTPGLDKSFLNIMQEIERDETLFDQETCSESEATFYIISAVDKSLTSPGKLEGPFSLPVEQGGEGRAKEHCSERGSSSDCKLGSTEGTAAEQAACHNSSTIEPCLMGYRLLPGYLQN</sequence>
<comment type="caution">
    <text evidence="1">The sequence shown here is derived from an EMBL/GenBank/DDBJ whole genome shotgun (WGS) entry which is preliminary data.</text>
</comment>
<dbReference type="Proteomes" id="UP001064048">
    <property type="component" value="Chromosome 16"/>
</dbReference>
<reference evidence="1 2" key="1">
    <citation type="journal article" date="2022" name="Genome Biol. Evol.">
        <title>The Spruce Budworm Genome: Reconstructing the Evolutionary History of Antifreeze Proteins.</title>
        <authorList>
            <person name="Beliveau C."/>
            <person name="Gagne P."/>
            <person name="Picq S."/>
            <person name="Vernygora O."/>
            <person name="Keeling C.I."/>
            <person name="Pinkney K."/>
            <person name="Doucet D."/>
            <person name="Wen F."/>
            <person name="Johnston J.S."/>
            <person name="Maaroufi H."/>
            <person name="Boyle B."/>
            <person name="Laroche J."/>
            <person name="Dewar K."/>
            <person name="Juretic N."/>
            <person name="Blackburn G."/>
            <person name="Nisole A."/>
            <person name="Brunet B."/>
            <person name="Brandao M."/>
            <person name="Lumley L."/>
            <person name="Duan J."/>
            <person name="Quan G."/>
            <person name="Lucarotti C.J."/>
            <person name="Roe A.D."/>
            <person name="Sperling F.A.H."/>
            <person name="Levesque R.C."/>
            <person name="Cusson M."/>
        </authorList>
    </citation>
    <scope>NUCLEOTIDE SEQUENCE [LARGE SCALE GENOMIC DNA]</scope>
    <source>
        <strain evidence="1">Glfc:IPQL:Cfum</strain>
    </source>
</reference>
<accession>A0ACC0JBM1</accession>
<protein>
    <submittedName>
        <fullName evidence="1">Uncharacterized protein</fullName>
    </submittedName>
</protein>
<evidence type="ECO:0000313" key="1">
    <source>
        <dbReference type="EMBL" id="KAI8421510.1"/>
    </source>
</evidence>
<keyword evidence="2" id="KW-1185">Reference proteome</keyword>
<organism evidence="1 2">
    <name type="scientific">Choristoneura fumiferana</name>
    <name type="common">Spruce budworm moth</name>
    <name type="synonym">Archips fumiferana</name>
    <dbReference type="NCBI Taxonomy" id="7141"/>
    <lineage>
        <taxon>Eukaryota</taxon>
        <taxon>Metazoa</taxon>
        <taxon>Ecdysozoa</taxon>
        <taxon>Arthropoda</taxon>
        <taxon>Hexapoda</taxon>
        <taxon>Insecta</taxon>
        <taxon>Pterygota</taxon>
        <taxon>Neoptera</taxon>
        <taxon>Endopterygota</taxon>
        <taxon>Lepidoptera</taxon>
        <taxon>Glossata</taxon>
        <taxon>Ditrysia</taxon>
        <taxon>Tortricoidea</taxon>
        <taxon>Tortricidae</taxon>
        <taxon>Tortricinae</taxon>
        <taxon>Choristoneura</taxon>
    </lineage>
</organism>
<gene>
    <name evidence="1" type="ORF">MSG28_009553</name>
</gene>